<evidence type="ECO:0000313" key="4">
    <source>
        <dbReference type="Proteomes" id="UP001164459"/>
    </source>
</evidence>
<keyword evidence="4" id="KW-1185">Reference proteome</keyword>
<dbReference type="InterPro" id="IPR006827">
    <property type="entry name" value="Lant_deHydtase_N"/>
</dbReference>
<evidence type="ECO:0000313" key="3">
    <source>
        <dbReference type="EMBL" id="WAS96587.1"/>
    </source>
</evidence>
<name>A0ABY7HBU8_9BACT</name>
<dbReference type="Pfam" id="PF14028">
    <property type="entry name" value="Lant_dehydr_C"/>
    <property type="match status" value="1"/>
</dbReference>
<evidence type="ECO:0000259" key="2">
    <source>
        <dbReference type="Pfam" id="PF14028"/>
    </source>
</evidence>
<evidence type="ECO:0000259" key="1">
    <source>
        <dbReference type="Pfam" id="PF04738"/>
    </source>
</evidence>
<dbReference type="Proteomes" id="UP001164459">
    <property type="component" value="Chromosome"/>
</dbReference>
<gene>
    <name evidence="3" type="ORF">O0S08_10550</name>
</gene>
<dbReference type="EMBL" id="CP114040">
    <property type="protein sequence ID" value="WAS96587.1"/>
    <property type="molecule type" value="Genomic_DNA"/>
</dbReference>
<dbReference type="InterPro" id="IPR023809">
    <property type="entry name" value="Thiopep_bacteriocin_synth_dom"/>
</dbReference>
<organism evidence="3 4">
    <name type="scientific">Nannocystis punicea</name>
    <dbReference type="NCBI Taxonomy" id="2995304"/>
    <lineage>
        <taxon>Bacteria</taxon>
        <taxon>Pseudomonadati</taxon>
        <taxon>Myxococcota</taxon>
        <taxon>Polyangia</taxon>
        <taxon>Nannocystales</taxon>
        <taxon>Nannocystaceae</taxon>
        <taxon>Nannocystis</taxon>
    </lineage>
</organism>
<reference evidence="3" key="1">
    <citation type="submission" date="2022-11" db="EMBL/GenBank/DDBJ databases">
        <title>Minimal conservation of predation-associated metabolite biosynthetic gene clusters underscores biosynthetic potential of Myxococcota including descriptions for ten novel species: Archangium lansinium sp. nov., Myxococcus landrumus sp. nov., Nannocystis bai.</title>
        <authorList>
            <person name="Ahearne A."/>
            <person name="Stevens C."/>
            <person name="Dowd S."/>
        </authorList>
    </citation>
    <scope>NUCLEOTIDE SEQUENCE</scope>
    <source>
        <strain evidence="3">Fl3</strain>
    </source>
</reference>
<feature type="domain" description="Thiopeptide-type bacteriocin biosynthesis" evidence="2">
    <location>
        <begin position="751"/>
        <end position="1007"/>
    </location>
</feature>
<feature type="domain" description="Lantibiotic dehydratase N-terminal" evidence="1">
    <location>
        <begin position="50"/>
        <end position="676"/>
    </location>
</feature>
<dbReference type="NCBIfam" id="TIGR03891">
    <property type="entry name" value="thiopep_ocin"/>
    <property type="match status" value="1"/>
</dbReference>
<dbReference type="Pfam" id="PF04738">
    <property type="entry name" value="Lant_dehydr_N"/>
    <property type="match status" value="1"/>
</dbReference>
<sequence length="1017" mass="111796">MPFVLVRTPVCSIEDYQALAGSPAGPPDSLDRAAQWASPPGRRTMVADRDWVRDALAIASPKLHAALASDVLAPRKGRAARQKLLAYLIRMSTRPTPYGLFSGVALARWGERTDLALGDSPPILRTRPDMEWLYGVVDRLERRREVLAYLRVTANPLAWFAGERVFLCDGGSLAPDTRRISIRASGPVRLALRLSRAPVPYCELVEQIQRAHDAPRERIEQFLDELLAQKFLLTDLRPPCSGDPAAHVVRRLAAIPTARAEERAIGSLLADTAAWDRHAGAASGDALRRLDRRAAALFVAEHAFQVDLALPLAGRSISRRVGEEVVRAAEILLRLTPQPHGPAYLQDYRRKFEQRYGEHREVPLLELLDPDLGLGPPPPAEPPRFEKRQERLLAVALTALRERRRAVELDEASLTELATWTPRAGELPTSLDLFVSVAARSPAALDAGEFQVIVAPSVGVAGAGRTLGRFADLLGPAGLAAIGEVYHAEDAVDPRVRAEVYYQPAKARFANVAVRPALRGHEIRFDGVAPGRAESVAIAPDELLVGVRDGRFYVRWPAIGGDIAGCAGHLLNQLQGPTVARFLCEVSNDGRACMSAFDWGPARSFPFLPRVQSGRLVLRPAEWRVGAILDERWRGSSAEALGVLREHWQLPRHVLDATGDNRLLVDLDDPAQAALLAGSLSEPGRRERLVLQEVLPDLDQIWLPGPSGRYASEFVASLVAKDPVGKARAQAIPAADAGGQQARVRPPGSDWLFAKLYGPACFQNDILTGHLAEFAEDLVNRGLAARWFFIRYADPEPHLRVRFHGTTDGLYPAVCRWAASLVERGLCARLSFDTYDREVERYGGPAGVSLAEDIFAADSRTVVGLLALERARQLPVDLEKLALLTVDDLLAALGLDEPARLTWCRRALPFRDVGRDEYRRCQSQLRPLLDRTMFAVSGGDASPALEVLRERSVALVPTARSLRSMVERGQLGRSRDDVLGCVVHMHLNRLLGPDVRQEQRILALLLRTRESLAAYRG</sequence>
<accession>A0ABY7HBU8</accession>
<dbReference type="RefSeq" id="WP_269038953.1">
    <property type="nucleotide sequence ID" value="NZ_CP114040.1"/>
</dbReference>
<proteinExistence type="predicted"/>
<protein>
    <submittedName>
        <fullName evidence="3">Thiopeptide-type bacteriocin biosynthesis protein</fullName>
    </submittedName>
</protein>